<feature type="non-terminal residue" evidence="1">
    <location>
        <position position="64"/>
    </location>
</feature>
<evidence type="ECO:0000313" key="1">
    <source>
        <dbReference type="EMBL" id="TKI89397.1"/>
    </source>
</evidence>
<dbReference type="Proteomes" id="UP000305222">
    <property type="component" value="Unassembled WGS sequence"/>
</dbReference>
<gene>
    <name evidence="1" type="ORF">FC699_26145</name>
</gene>
<name>A0A4U3AM68_9BACI</name>
<proteinExistence type="predicted"/>
<organism evidence="1 2">
    <name type="scientific">Bacillus wiedmannii</name>
    <dbReference type="NCBI Taxonomy" id="1890302"/>
    <lineage>
        <taxon>Bacteria</taxon>
        <taxon>Bacillati</taxon>
        <taxon>Bacillota</taxon>
        <taxon>Bacilli</taxon>
        <taxon>Bacillales</taxon>
        <taxon>Bacillaceae</taxon>
        <taxon>Bacillus</taxon>
        <taxon>Bacillus cereus group</taxon>
    </lineage>
</organism>
<sequence>MIWIILLSALICICIIFLLVMYTEAMRNTVLEHTLLFEEFPKSFQKVKVFFISDIHRRGISSSL</sequence>
<evidence type="ECO:0000313" key="2">
    <source>
        <dbReference type="Proteomes" id="UP000305222"/>
    </source>
</evidence>
<protein>
    <submittedName>
        <fullName evidence="1">Metallophosphoesterase</fullName>
    </submittedName>
</protein>
<reference evidence="1 2" key="1">
    <citation type="journal article" date="2019" name="Environ. Microbiol.">
        <title>An active ?-lactamase is a part of an orchestrated cell wall stress resistance network of Bacillus subtilis and related rhizosphere species.</title>
        <authorList>
            <person name="Bucher T."/>
            <person name="Keren-Paz A."/>
            <person name="Hausser J."/>
            <person name="Olender T."/>
            <person name="Cytryn E."/>
            <person name="Kolodkin-Gal I."/>
        </authorList>
    </citation>
    <scope>NUCLEOTIDE SEQUENCE [LARGE SCALE GENOMIC DNA]</scope>
    <source>
        <strain evidence="1 2">I5</strain>
    </source>
</reference>
<dbReference type="AlphaFoldDB" id="A0A4U3AM68"/>
<dbReference type="EMBL" id="SZON01001892">
    <property type="protein sequence ID" value="TKI89397.1"/>
    <property type="molecule type" value="Genomic_DNA"/>
</dbReference>
<comment type="caution">
    <text evidence="1">The sequence shown here is derived from an EMBL/GenBank/DDBJ whole genome shotgun (WGS) entry which is preliminary data.</text>
</comment>
<accession>A0A4U3AM68</accession>